<sequence>MFALLFMLFTTIIAPLIPTLSSQPPPPQPSLTQPPPLTAPALEFTPIHPPPPLFTTSHRDDDIWPEQSEPQSKSIWFVLGCILAFLILLSFIVVAIYIRRQKGPQGDPGKPGAKGEKGEKGDKGEKGPKGKDNM</sequence>
<feature type="region of interest" description="Disordered" evidence="1">
    <location>
        <begin position="102"/>
        <end position="134"/>
    </location>
</feature>
<keyword evidence="2" id="KW-0812">Transmembrane</keyword>
<evidence type="ECO:0000256" key="3">
    <source>
        <dbReference type="SAM" id="SignalP"/>
    </source>
</evidence>
<dbReference type="OrthoDB" id="1829819at2759"/>
<evidence type="ECO:0000256" key="2">
    <source>
        <dbReference type="SAM" id="Phobius"/>
    </source>
</evidence>
<feature type="chain" id="PRO_5035156666" evidence="3">
    <location>
        <begin position="23"/>
        <end position="134"/>
    </location>
</feature>
<accession>A0A8J4VLG0</accession>
<evidence type="ECO:0000313" key="4">
    <source>
        <dbReference type="EMBL" id="KAF3961497.1"/>
    </source>
</evidence>
<keyword evidence="3" id="KW-0732">Signal</keyword>
<feature type="signal peptide" evidence="3">
    <location>
        <begin position="1"/>
        <end position="22"/>
    </location>
</feature>
<name>A0A8J4VLG0_9ROSI</name>
<feature type="transmembrane region" description="Helical" evidence="2">
    <location>
        <begin position="75"/>
        <end position="98"/>
    </location>
</feature>
<feature type="region of interest" description="Disordered" evidence="1">
    <location>
        <begin position="23"/>
        <end position="67"/>
    </location>
</feature>
<comment type="caution">
    <text evidence="4">The sequence shown here is derived from an EMBL/GenBank/DDBJ whole genome shotgun (WGS) entry which is preliminary data.</text>
</comment>
<feature type="compositionally biased region" description="Pro residues" evidence="1">
    <location>
        <begin position="23"/>
        <end position="38"/>
    </location>
</feature>
<keyword evidence="2" id="KW-0472">Membrane</keyword>
<keyword evidence="5" id="KW-1185">Reference proteome</keyword>
<evidence type="ECO:0000256" key="1">
    <source>
        <dbReference type="SAM" id="MobiDB-lite"/>
    </source>
</evidence>
<organism evidence="4 5">
    <name type="scientific">Castanea mollissima</name>
    <name type="common">Chinese chestnut</name>
    <dbReference type="NCBI Taxonomy" id="60419"/>
    <lineage>
        <taxon>Eukaryota</taxon>
        <taxon>Viridiplantae</taxon>
        <taxon>Streptophyta</taxon>
        <taxon>Embryophyta</taxon>
        <taxon>Tracheophyta</taxon>
        <taxon>Spermatophyta</taxon>
        <taxon>Magnoliopsida</taxon>
        <taxon>eudicotyledons</taxon>
        <taxon>Gunneridae</taxon>
        <taxon>Pentapetalae</taxon>
        <taxon>rosids</taxon>
        <taxon>fabids</taxon>
        <taxon>Fagales</taxon>
        <taxon>Fagaceae</taxon>
        <taxon>Castanea</taxon>
    </lineage>
</organism>
<gene>
    <name evidence="4" type="ORF">CMV_013891</name>
</gene>
<dbReference type="AlphaFoldDB" id="A0A8J4VLG0"/>
<reference evidence="4" key="1">
    <citation type="submission" date="2020-03" db="EMBL/GenBank/DDBJ databases">
        <title>Castanea mollissima Vanexum genome sequencing.</title>
        <authorList>
            <person name="Staton M."/>
        </authorList>
    </citation>
    <scope>NUCLEOTIDE SEQUENCE</scope>
    <source>
        <tissue evidence="4">Leaf</tissue>
    </source>
</reference>
<evidence type="ECO:0000313" key="5">
    <source>
        <dbReference type="Proteomes" id="UP000737018"/>
    </source>
</evidence>
<proteinExistence type="predicted"/>
<keyword evidence="2" id="KW-1133">Transmembrane helix</keyword>
<protein>
    <submittedName>
        <fullName evidence="4">Uncharacterized protein</fullName>
    </submittedName>
</protein>
<dbReference type="EMBL" id="JRKL02001887">
    <property type="protein sequence ID" value="KAF3961497.1"/>
    <property type="molecule type" value="Genomic_DNA"/>
</dbReference>
<feature type="compositionally biased region" description="Basic and acidic residues" evidence="1">
    <location>
        <begin position="113"/>
        <end position="134"/>
    </location>
</feature>
<dbReference type="Proteomes" id="UP000737018">
    <property type="component" value="Unassembled WGS sequence"/>
</dbReference>